<comment type="caution">
    <text evidence="4">The sequence shown here is derived from an EMBL/GenBank/DDBJ whole genome shotgun (WGS) entry which is preliminary data.</text>
</comment>
<organism evidence="4 5">
    <name type="scientific">Malassezia globosa (strain ATCC MYA-4612 / CBS 7966)</name>
    <name type="common">Dandruff-associated fungus</name>
    <dbReference type="NCBI Taxonomy" id="425265"/>
    <lineage>
        <taxon>Eukaryota</taxon>
        <taxon>Fungi</taxon>
        <taxon>Dikarya</taxon>
        <taxon>Basidiomycota</taxon>
        <taxon>Ustilaginomycotina</taxon>
        <taxon>Malasseziomycetes</taxon>
        <taxon>Malasseziales</taxon>
        <taxon>Malasseziaceae</taxon>
        <taxon>Malassezia</taxon>
    </lineage>
</organism>
<feature type="domain" description="Rhodanese" evidence="3">
    <location>
        <begin position="186"/>
        <end position="319"/>
    </location>
</feature>
<reference evidence="4 5" key="1">
    <citation type="journal article" date="2007" name="Proc. Natl. Acad. Sci. U.S.A.">
        <title>Dandruff-associated Malassezia genomes reveal convergent and divergent virulence traits shared with plant and human fungal pathogens.</title>
        <authorList>
            <person name="Xu J."/>
            <person name="Saunders C.W."/>
            <person name="Hu P."/>
            <person name="Grant R.A."/>
            <person name="Boekhout T."/>
            <person name="Kuramae E.E."/>
            <person name="Kronstad J.W."/>
            <person name="Deangelis Y.M."/>
            <person name="Reeder N.L."/>
            <person name="Johnstone K.R."/>
            <person name="Leland M."/>
            <person name="Fieno A.M."/>
            <person name="Begley W.M."/>
            <person name="Sun Y."/>
            <person name="Lacey M.P."/>
            <person name="Chaudhary T."/>
            <person name="Keough T."/>
            <person name="Chu L."/>
            <person name="Sears R."/>
            <person name="Yuan B."/>
            <person name="Dawson T.L.Jr."/>
        </authorList>
    </citation>
    <scope>NUCLEOTIDE SEQUENCE [LARGE SCALE GENOMIC DNA]</scope>
    <source>
        <strain evidence="5">ATCC MYA-4612 / CBS 7966</strain>
    </source>
</reference>
<evidence type="ECO:0000256" key="2">
    <source>
        <dbReference type="ARBA" id="ARBA00022737"/>
    </source>
</evidence>
<dbReference type="GeneID" id="5853269"/>
<evidence type="ECO:0000313" key="5">
    <source>
        <dbReference type="Proteomes" id="UP000008837"/>
    </source>
</evidence>
<dbReference type="STRING" id="425265.A8QBZ9"/>
<dbReference type="Gene3D" id="3.40.250.10">
    <property type="entry name" value="Rhodanese-like domain"/>
    <property type="match status" value="2"/>
</dbReference>
<dbReference type="GO" id="GO:0005739">
    <property type="term" value="C:mitochondrion"/>
    <property type="evidence" value="ECO:0007669"/>
    <property type="project" value="TreeGrafter"/>
</dbReference>
<dbReference type="OMA" id="YPRVKGY"/>
<dbReference type="Pfam" id="PF00581">
    <property type="entry name" value="Rhodanese"/>
    <property type="match status" value="2"/>
</dbReference>
<dbReference type="CDD" id="cd01448">
    <property type="entry name" value="TST_Repeat_1"/>
    <property type="match status" value="1"/>
</dbReference>
<dbReference type="AlphaFoldDB" id="A8QBZ9"/>
<dbReference type="PANTHER" id="PTHR11364:SF27">
    <property type="entry name" value="SULFURTRANSFERASE"/>
    <property type="match status" value="1"/>
</dbReference>
<name>A8QBZ9_MALGO</name>
<sequence>MSLSTSASLPPLLISPRQLAAKLNSKQSLCILDATWFLNMPNAPVRNAYKEYLKGPRIPGALFWDVDAVSTKGDSVMNLPHMMPSGSLFAQAAAAKGISRDTHVVVYDSHGIFSAPRTAFTFSAFGHKAISVLDGGLPAWMAAGEAVDSASLETEPSLSRGTYPEPSLESGRVRSFQEMLHNTTLGSSAQIVLDARPKERFDGKIPEPRPNMASGHIPHALSMPFMSVLDKHEVNGQSFTTMKPQHELWKVVSRILGEEGMEKLRHDGSAQGSVGVTFSCGSGMTACILWLALQQLGINGAIYDESWSGWGRRAANGEAPVESTQS</sequence>
<keyword evidence="1" id="KW-0808">Transferase</keyword>
<dbReference type="PANTHER" id="PTHR11364">
    <property type="entry name" value="THIOSULFATE SULFERTANSFERASE"/>
    <property type="match status" value="1"/>
</dbReference>
<dbReference type="GO" id="GO:0004792">
    <property type="term" value="F:thiosulfate-cyanide sulfurtransferase activity"/>
    <property type="evidence" value="ECO:0007669"/>
    <property type="project" value="TreeGrafter"/>
</dbReference>
<dbReference type="PROSITE" id="PS50206">
    <property type="entry name" value="RHODANESE_3"/>
    <property type="match status" value="2"/>
</dbReference>
<dbReference type="SMART" id="SM00450">
    <property type="entry name" value="RHOD"/>
    <property type="match status" value="2"/>
</dbReference>
<dbReference type="FunCoup" id="A8QBZ9">
    <property type="interactions" value="243"/>
</dbReference>
<dbReference type="VEuPathDB" id="FungiDB:MGL_3957"/>
<evidence type="ECO:0000313" key="4">
    <source>
        <dbReference type="EMBL" id="EDP41749.1"/>
    </source>
</evidence>
<keyword evidence="5" id="KW-1185">Reference proteome</keyword>
<dbReference type="InParanoid" id="A8QBZ9"/>
<evidence type="ECO:0000259" key="3">
    <source>
        <dbReference type="PROSITE" id="PS50206"/>
    </source>
</evidence>
<dbReference type="KEGG" id="mgl:MGL_3957"/>
<accession>A8QBZ9</accession>
<dbReference type="RefSeq" id="XP_001728963.1">
    <property type="nucleotide sequence ID" value="XM_001728911.1"/>
</dbReference>
<proteinExistence type="predicted"/>
<protein>
    <recommendedName>
        <fullName evidence="3">Rhodanese domain-containing protein</fullName>
    </recommendedName>
</protein>
<evidence type="ECO:0000256" key="1">
    <source>
        <dbReference type="ARBA" id="ARBA00022679"/>
    </source>
</evidence>
<dbReference type="SUPFAM" id="SSF52821">
    <property type="entry name" value="Rhodanese/Cell cycle control phosphatase"/>
    <property type="match status" value="2"/>
</dbReference>
<dbReference type="InterPro" id="IPR001763">
    <property type="entry name" value="Rhodanese-like_dom"/>
</dbReference>
<dbReference type="Proteomes" id="UP000008837">
    <property type="component" value="Unassembled WGS sequence"/>
</dbReference>
<keyword evidence="2" id="KW-0677">Repeat</keyword>
<dbReference type="CDD" id="cd01449">
    <property type="entry name" value="TST_Repeat_2"/>
    <property type="match status" value="1"/>
</dbReference>
<dbReference type="EMBL" id="AAYY01000016">
    <property type="protein sequence ID" value="EDP41749.1"/>
    <property type="molecule type" value="Genomic_DNA"/>
</dbReference>
<feature type="domain" description="Rhodanese" evidence="3">
    <location>
        <begin position="43"/>
        <end position="149"/>
    </location>
</feature>
<dbReference type="OrthoDB" id="270167at2759"/>
<gene>
    <name evidence="4" type="ORF">MGL_3957</name>
</gene>
<dbReference type="InterPro" id="IPR045078">
    <property type="entry name" value="TST/MPST-like"/>
</dbReference>
<dbReference type="InterPro" id="IPR036873">
    <property type="entry name" value="Rhodanese-like_dom_sf"/>
</dbReference>